<dbReference type="GO" id="GO:0015937">
    <property type="term" value="P:coenzyme A biosynthetic process"/>
    <property type="evidence" value="ECO:0007669"/>
    <property type="project" value="InterPro"/>
</dbReference>
<dbReference type="CDD" id="cd02022">
    <property type="entry name" value="DPCK"/>
    <property type="match status" value="1"/>
</dbReference>
<evidence type="ECO:0000256" key="4">
    <source>
        <dbReference type="ARBA" id="ARBA00022777"/>
    </source>
</evidence>
<gene>
    <name evidence="13" type="primary">COAE_2</name>
    <name evidence="13" type="ORF">CK203_002852</name>
</gene>
<evidence type="ECO:0000256" key="5">
    <source>
        <dbReference type="ARBA" id="ARBA00022840"/>
    </source>
</evidence>
<dbReference type="SUPFAM" id="SSF52540">
    <property type="entry name" value="P-loop containing nucleoside triphosphate hydrolases"/>
    <property type="match status" value="1"/>
</dbReference>
<dbReference type="InterPro" id="IPR017441">
    <property type="entry name" value="Protein_kinase_ATP_BS"/>
</dbReference>
<dbReference type="FunFam" id="3.40.50.300:FF:000485">
    <property type="entry name" value="Dephospho-CoA kinase CAB5"/>
    <property type="match status" value="1"/>
</dbReference>
<evidence type="ECO:0000256" key="3">
    <source>
        <dbReference type="ARBA" id="ARBA00022741"/>
    </source>
</evidence>
<dbReference type="InterPro" id="IPR011009">
    <property type="entry name" value="Kinase-like_dom_sf"/>
</dbReference>
<dbReference type="PROSITE" id="PS00107">
    <property type="entry name" value="PROTEIN_KINASE_ATP"/>
    <property type="match status" value="1"/>
</dbReference>
<dbReference type="GO" id="GO:0004672">
    <property type="term" value="F:protein kinase activity"/>
    <property type="evidence" value="ECO:0007669"/>
    <property type="project" value="InterPro"/>
</dbReference>
<feature type="binding site" evidence="11">
    <location>
        <position position="116"/>
    </location>
    <ligand>
        <name>ATP</name>
        <dbReference type="ChEBI" id="CHEBI:30616"/>
    </ligand>
</feature>
<protein>
    <recommendedName>
        <fullName evidence="9">Dephospho-CoA kinase</fullName>
        <ecNumber evidence="8">2.7.1.24</ecNumber>
    </recommendedName>
    <alternativeName>
        <fullName evidence="10">Dephosphocoenzyme A kinase</fullName>
    </alternativeName>
</protein>
<comment type="pathway">
    <text evidence="7">Cofactor biosynthesis; coenzyme A biosynthesis; CoA from (R)-pantothenate: step 5/5.</text>
</comment>
<dbReference type="SMART" id="SM00220">
    <property type="entry name" value="S_TKc"/>
    <property type="match status" value="1"/>
</dbReference>
<keyword evidence="3 11" id="KW-0547">Nucleotide-binding</keyword>
<dbReference type="InterPro" id="IPR000719">
    <property type="entry name" value="Prot_kinase_dom"/>
</dbReference>
<dbReference type="GO" id="GO:0004140">
    <property type="term" value="F:dephospho-CoA kinase activity"/>
    <property type="evidence" value="ECO:0007669"/>
    <property type="project" value="UniProtKB-EC"/>
</dbReference>
<dbReference type="Gene3D" id="3.40.50.300">
    <property type="entry name" value="P-loop containing nucleotide triphosphate hydrolases"/>
    <property type="match status" value="1"/>
</dbReference>
<keyword evidence="5 11" id="KW-0067">ATP-binding</keyword>
<dbReference type="Gene3D" id="3.30.200.20">
    <property type="entry name" value="Phosphorylase Kinase, domain 1"/>
    <property type="match status" value="1"/>
</dbReference>
<name>A0A438KHF8_VITVI</name>
<dbReference type="PROSITE" id="PS00108">
    <property type="entry name" value="PROTEIN_KINASE_ST"/>
    <property type="match status" value="1"/>
</dbReference>
<evidence type="ECO:0000256" key="1">
    <source>
        <dbReference type="ARBA" id="ARBA00009018"/>
    </source>
</evidence>
<dbReference type="EC" id="2.7.1.24" evidence="8"/>
<comment type="function">
    <text evidence="6">Catalyzes the phosphorylation of the 3'-hydroxyl group of dephosphocoenzyme A to form coenzyme A.</text>
</comment>
<reference evidence="13 14" key="1">
    <citation type="journal article" date="2018" name="PLoS Genet.">
        <title>Population sequencing reveals clonal diversity and ancestral inbreeding in the grapevine cultivar Chardonnay.</title>
        <authorList>
            <person name="Roach M.J."/>
            <person name="Johnson D.L."/>
            <person name="Bohlmann J."/>
            <person name="van Vuuren H.J."/>
            <person name="Jones S.J."/>
            <person name="Pretorius I.S."/>
            <person name="Schmidt S.A."/>
            <person name="Borneman A.R."/>
        </authorList>
    </citation>
    <scope>NUCLEOTIDE SEQUENCE [LARGE SCALE GENOMIC DNA]</scope>
    <source>
        <strain evidence="14">cv. Chardonnay</strain>
        <tissue evidence="13">Leaf</tissue>
    </source>
</reference>
<evidence type="ECO:0000256" key="10">
    <source>
        <dbReference type="ARBA" id="ARBA00076292"/>
    </source>
</evidence>
<dbReference type="AlphaFoldDB" id="A0A438KHF8"/>
<dbReference type="SUPFAM" id="SSF56112">
    <property type="entry name" value="Protein kinase-like (PK-like)"/>
    <property type="match status" value="1"/>
</dbReference>
<accession>A0A438KHF8</accession>
<dbReference type="FunFam" id="1.10.510.10:FF:000531">
    <property type="entry name" value="Wee1-like protein kinase"/>
    <property type="match status" value="1"/>
</dbReference>
<feature type="domain" description="Protein kinase" evidence="12">
    <location>
        <begin position="87"/>
        <end position="329"/>
    </location>
</feature>
<keyword evidence="4 13" id="KW-0418">Kinase</keyword>
<dbReference type="PANTHER" id="PTHR10695:SF46">
    <property type="entry name" value="BIFUNCTIONAL COENZYME A SYNTHASE-RELATED"/>
    <property type="match status" value="1"/>
</dbReference>
<comment type="caution">
    <text evidence="13">The sequence shown here is derived from an EMBL/GenBank/DDBJ whole genome shotgun (WGS) entry which is preliminary data.</text>
</comment>
<dbReference type="PROSITE" id="PS50011">
    <property type="entry name" value="PROTEIN_KINASE_DOM"/>
    <property type="match status" value="1"/>
</dbReference>
<dbReference type="PROSITE" id="PS51219">
    <property type="entry name" value="DPCK"/>
    <property type="match status" value="1"/>
</dbReference>
<evidence type="ECO:0000313" key="13">
    <source>
        <dbReference type="EMBL" id="RVX20641.1"/>
    </source>
</evidence>
<evidence type="ECO:0000256" key="2">
    <source>
        <dbReference type="ARBA" id="ARBA00022679"/>
    </source>
</evidence>
<dbReference type="Pfam" id="PF01121">
    <property type="entry name" value="CoaE"/>
    <property type="match status" value="1"/>
</dbReference>
<evidence type="ECO:0000256" key="7">
    <source>
        <dbReference type="ARBA" id="ARBA00060696"/>
    </source>
</evidence>
<keyword evidence="2" id="KW-0808">Transferase</keyword>
<dbReference type="InterPro" id="IPR027417">
    <property type="entry name" value="P-loop_NTPase"/>
</dbReference>
<dbReference type="GO" id="GO:0005737">
    <property type="term" value="C:cytoplasm"/>
    <property type="evidence" value="ECO:0007669"/>
    <property type="project" value="UniProtKB-ARBA"/>
</dbReference>
<dbReference type="InterPro" id="IPR001977">
    <property type="entry name" value="Depp_CoAkinase"/>
</dbReference>
<dbReference type="PANTHER" id="PTHR10695">
    <property type="entry name" value="DEPHOSPHO-COA KINASE-RELATED"/>
    <property type="match status" value="1"/>
</dbReference>
<evidence type="ECO:0000256" key="6">
    <source>
        <dbReference type="ARBA" id="ARBA00055723"/>
    </source>
</evidence>
<evidence type="ECO:0000256" key="8">
    <source>
        <dbReference type="ARBA" id="ARBA00066359"/>
    </source>
</evidence>
<proteinExistence type="inferred from homology"/>
<dbReference type="NCBIfam" id="TIGR00152">
    <property type="entry name" value="dephospho-CoA kinase"/>
    <property type="match status" value="1"/>
</dbReference>
<dbReference type="GO" id="GO:0005524">
    <property type="term" value="F:ATP binding"/>
    <property type="evidence" value="ECO:0007669"/>
    <property type="project" value="UniProtKB-UniRule"/>
</dbReference>
<dbReference type="Pfam" id="PF00069">
    <property type="entry name" value="Pkinase"/>
    <property type="match status" value="1"/>
</dbReference>
<dbReference type="InterPro" id="IPR008271">
    <property type="entry name" value="Ser/Thr_kinase_AS"/>
</dbReference>
<dbReference type="HAMAP" id="MF_00376">
    <property type="entry name" value="Dephospho_CoA_kinase"/>
    <property type="match status" value="1"/>
</dbReference>
<evidence type="ECO:0000259" key="12">
    <source>
        <dbReference type="PROSITE" id="PS50011"/>
    </source>
</evidence>
<comment type="similarity">
    <text evidence="1">Belongs to the CoaE family.</text>
</comment>
<evidence type="ECO:0000256" key="9">
    <source>
        <dbReference type="ARBA" id="ARBA00069592"/>
    </source>
</evidence>
<sequence length="594" mass="67244">MKGTLGRHLTVQLGQVSRFQNLLESVTAADNIDDDVDNKDFILSQDFFWLQSTGFFPALIGGDSLSRYHTDFHEIELLGLGYFAIKMFFPHQIGDGNFSRVFKVLKRIDGCMYAVKHSTRPLHQDTERRKALMEVQALAALAYPSRDLLTCSQKGKSWNLCIREQIIRMTHRREYAKSQEDDFGQPPPKIAKALQFTHEKGIAHLDVKPGNIYVKDGVYKLGDFGCATLLDRSLPIDEGDARYMPQEILNDKYDHLDNVDMFSLGAAIYELIRGSHLPESRYRFLNLREGKLPLLPGYSLQFQNLLKAMQDPDPVWRPSAKELVENPIFDRLQRNAKTKEIGSSLNRFLYGTVGFSFNFWYGGYSEPGEEMRIVGLTGGIASGKSTVSNLFKVHGIPVVDADRVARDVLKKGSGGWRKVVAAFGNEILLDNGEVDRAKLGQIVFSDPGKRQLLNRPLAPFISSGIFWEVSKLWMKGFKVIVLDVPLLFEAKMNGWTKPIIVVWVDPETQLQRLLARDRTSEEDARNRINAQMSLDLKRSKADIVIDNTGSLEDLNELFQNVLFQVKRPLTWTEFGLSRQGAFSVLLSVTIGLYL</sequence>
<dbReference type="EMBL" id="QGNW01000006">
    <property type="protein sequence ID" value="RVX20641.1"/>
    <property type="molecule type" value="Genomic_DNA"/>
</dbReference>
<evidence type="ECO:0000313" key="14">
    <source>
        <dbReference type="Proteomes" id="UP000288805"/>
    </source>
</evidence>
<organism evidence="13 14">
    <name type="scientific">Vitis vinifera</name>
    <name type="common">Grape</name>
    <dbReference type="NCBI Taxonomy" id="29760"/>
    <lineage>
        <taxon>Eukaryota</taxon>
        <taxon>Viridiplantae</taxon>
        <taxon>Streptophyta</taxon>
        <taxon>Embryophyta</taxon>
        <taxon>Tracheophyta</taxon>
        <taxon>Spermatophyta</taxon>
        <taxon>Magnoliopsida</taxon>
        <taxon>eudicotyledons</taxon>
        <taxon>Gunneridae</taxon>
        <taxon>Pentapetalae</taxon>
        <taxon>rosids</taxon>
        <taxon>Vitales</taxon>
        <taxon>Vitaceae</taxon>
        <taxon>Viteae</taxon>
        <taxon>Vitis</taxon>
    </lineage>
</organism>
<dbReference type="Gene3D" id="1.10.510.10">
    <property type="entry name" value="Transferase(Phosphotransferase) domain 1"/>
    <property type="match status" value="1"/>
</dbReference>
<evidence type="ECO:0000256" key="11">
    <source>
        <dbReference type="PROSITE-ProRule" id="PRU10141"/>
    </source>
</evidence>
<dbReference type="Proteomes" id="UP000288805">
    <property type="component" value="Unassembled WGS sequence"/>
</dbReference>